<dbReference type="InterPro" id="IPR051678">
    <property type="entry name" value="AGP_Transferase"/>
</dbReference>
<dbReference type="InterPro" id="IPR002575">
    <property type="entry name" value="Aminoglycoside_PTrfase"/>
</dbReference>
<dbReference type="Proteomes" id="UP000571950">
    <property type="component" value="Unassembled WGS sequence"/>
</dbReference>
<dbReference type="RefSeq" id="WP_188071309.1">
    <property type="nucleotide sequence ID" value="NZ_BSPS01000020.1"/>
</dbReference>
<comment type="caution">
    <text evidence="3">The sequence shown here is derived from an EMBL/GenBank/DDBJ whole genome shotgun (WGS) entry which is preliminary data.</text>
</comment>
<sequence>MAEARGEDGTAFAGRLEALLGGTVRDLRRASGGTSRLFWTFDLERGGQRLPLVALQDAGRGPFFGTRFDLMREARTLAALHRAGVPVPAVHHCDAAESFTILDRLPGRAEFAFADDAERLSVIADFGRALARLHALDARTLDLPVAAPQSRTGATLADIADHEDAYLRLCVRHALVDEAFAWAKAHVPRDELAPAMVQGDAGPTNFMHAGGRLTGFIDWELAHAGDPHDDLAWVWFRVSMLGFDRDVADWFDAYREASGLVIDAAKLRYFIVLVTLRCTVANLVRQANEPGSSDERAARTRAMLEAALADARGEGPRRLPPLGLSEEEQAR</sequence>
<dbReference type="Gene3D" id="3.30.200.20">
    <property type="entry name" value="Phosphorylase Kinase, domain 1"/>
    <property type="match status" value="1"/>
</dbReference>
<dbReference type="SUPFAM" id="SSF56112">
    <property type="entry name" value="Protein kinase-like (PK-like)"/>
    <property type="match status" value="1"/>
</dbReference>
<feature type="domain" description="Aminoglycoside phosphotransferase" evidence="2">
    <location>
        <begin position="68"/>
        <end position="264"/>
    </location>
</feature>
<dbReference type="InterPro" id="IPR011009">
    <property type="entry name" value="Kinase-like_dom_sf"/>
</dbReference>
<keyword evidence="4" id="KW-1185">Reference proteome</keyword>
<keyword evidence="3" id="KW-0418">Kinase</keyword>
<evidence type="ECO:0000256" key="1">
    <source>
        <dbReference type="SAM" id="MobiDB-lite"/>
    </source>
</evidence>
<dbReference type="GO" id="GO:0016301">
    <property type="term" value="F:kinase activity"/>
    <property type="evidence" value="ECO:0007669"/>
    <property type="project" value="UniProtKB-KW"/>
</dbReference>
<dbReference type="Pfam" id="PF01636">
    <property type="entry name" value="APH"/>
    <property type="match status" value="1"/>
</dbReference>
<reference evidence="3 4" key="1">
    <citation type="submission" date="2020-08" db="EMBL/GenBank/DDBJ databases">
        <title>Genomic Encyclopedia of Type Strains, Phase IV (KMG-IV): sequencing the most valuable type-strain genomes for metagenomic binning, comparative biology and taxonomic classification.</title>
        <authorList>
            <person name="Goeker M."/>
        </authorList>
    </citation>
    <scope>NUCLEOTIDE SEQUENCE [LARGE SCALE GENOMIC DNA]</scope>
    <source>
        <strain evidence="3 4">DSM 26189</strain>
    </source>
</reference>
<dbReference type="PANTHER" id="PTHR21310">
    <property type="entry name" value="AMINOGLYCOSIDE PHOSPHOTRANSFERASE-RELATED-RELATED"/>
    <property type="match status" value="1"/>
</dbReference>
<name>A0A7W6FQ77_9SPHN</name>
<protein>
    <submittedName>
        <fullName evidence="3">Aminoglycoside phosphotransferase (APT) family kinase protein</fullName>
    </submittedName>
</protein>
<dbReference type="CDD" id="cd05154">
    <property type="entry name" value="ACAD10_11_N-like"/>
    <property type="match status" value="1"/>
</dbReference>
<accession>A0A7W6FQ77</accession>
<dbReference type="Gene3D" id="3.90.1200.10">
    <property type="match status" value="1"/>
</dbReference>
<gene>
    <name evidence="3" type="ORF">GGR43_001469</name>
</gene>
<evidence type="ECO:0000313" key="4">
    <source>
        <dbReference type="Proteomes" id="UP000571950"/>
    </source>
</evidence>
<evidence type="ECO:0000313" key="3">
    <source>
        <dbReference type="EMBL" id="MBB3925754.1"/>
    </source>
</evidence>
<evidence type="ECO:0000259" key="2">
    <source>
        <dbReference type="Pfam" id="PF01636"/>
    </source>
</evidence>
<feature type="region of interest" description="Disordered" evidence="1">
    <location>
        <begin position="309"/>
        <end position="331"/>
    </location>
</feature>
<dbReference type="EMBL" id="JACIDT010000004">
    <property type="protein sequence ID" value="MBB3925754.1"/>
    <property type="molecule type" value="Genomic_DNA"/>
</dbReference>
<dbReference type="AlphaFoldDB" id="A0A7W6FQ77"/>
<proteinExistence type="predicted"/>
<dbReference type="InterPro" id="IPR041726">
    <property type="entry name" value="ACAD10_11_N"/>
</dbReference>
<keyword evidence="3" id="KW-0808">Transferase</keyword>
<organism evidence="3 4">
    <name type="scientific">Sphingobium jiangsuense</name>
    <dbReference type="NCBI Taxonomy" id="870476"/>
    <lineage>
        <taxon>Bacteria</taxon>
        <taxon>Pseudomonadati</taxon>
        <taxon>Pseudomonadota</taxon>
        <taxon>Alphaproteobacteria</taxon>
        <taxon>Sphingomonadales</taxon>
        <taxon>Sphingomonadaceae</taxon>
        <taxon>Sphingobium</taxon>
    </lineage>
</organism>